<dbReference type="EMBL" id="CP068393">
    <property type="protein sequence ID" value="QUC66831.1"/>
    <property type="molecule type" value="Genomic_DNA"/>
</dbReference>
<gene>
    <name evidence="1" type="ORF">JYE49_13445</name>
</gene>
<protein>
    <submittedName>
        <fullName evidence="1">SGNH/GDSL hydrolase family protein</fullName>
    </submittedName>
</protein>
<dbReference type="Proteomes" id="UP000682782">
    <property type="component" value="Chromosome"/>
</dbReference>
<sequence>MKVKTWAAILAVLVLLWTNTAWGETKQTMFEKEWYLQALKDSVMSTGNNARLKNVIARAQRGEVITLATIGGSITEGAGAGTYQDCWAARFHARFKKAYGAEDGSNVCFVNAGVGGTPSPFGYMRYEREIVNRVPAVDKDGLPDVVVIEFSVNDWQEPTRHRCFESMVKEILDAPNEPAVILLFAVFRNGFNLQDDLKKIGTNYDLMMVSIKDGFYAHIGKKLTPEGFFADEYHPTSLGHRIMTDCLMQAVEDAAGAETDEAPNLDVKPVYGTDFMGLKTIFGETETEEFVVERSGFPGSDSSSYRNGPVGQVCGKNFYHDVKDLMDPLTVKGVFRKCLVAWKATNSDIFGAADILIDGKKIMTVRGGEGKWGQSEVVLVLDEREAAEHTLEIRVTEEGKRFTVTAIGLQ</sequence>
<evidence type="ECO:0000313" key="1">
    <source>
        <dbReference type="EMBL" id="QUC66831.1"/>
    </source>
</evidence>
<evidence type="ECO:0000313" key="2">
    <source>
        <dbReference type="Proteomes" id="UP000682782"/>
    </source>
</evidence>
<proteinExistence type="predicted"/>
<keyword evidence="1" id="KW-0378">Hydrolase</keyword>
<reference evidence="1" key="1">
    <citation type="submission" date="2021-01" db="EMBL/GenBank/DDBJ databases">
        <title>Complete genome sequence of Clostridiales bacterium R-7.</title>
        <authorList>
            <person name="Mahoney-Kurpe S.C."/>
            <person name="Palevich N."/>
            <person name="Koike S."/>
            <person name="Moon C.D."/>
            <person name="Attwood G.T."/>
        </authorList>
    </citation>
    <scope>NUCLEOTIDE SEQUENCE</scope>
    <source>
        <strain evidence="1">R-7</strain>
    </source>
</reference>
<name>A0AC61MWA5_9FIRM</name>
<keyword evidence="2" id="KW-1185">Reference proteome</keyword>
<accession>A0AC61MWA5</accession>
<organism evidence="1 2">
    <name type="scientific">Aristaeella hokkaidonensis</name>
    <dbReference type="NCBI Taxonomy" id="3046382"/>
    <lineage>
        <taxon>Bacteria</taxon>
        <taxon>Bacillati</taxon>
        <taxon>Bacillota</taxon>
        <taxon>Clostridia</taxon>
        <taxon>Eubacteriales</taxon>
        <taxon>Aristaeellaceae</taxon>
        <taxon>Aristaeella</taxon>
    </lineage>
</organism>